<evidence type="ECO:0000313" key="2">
    <source>
        <dbReference type="EMBL" id="KAF4357156.1"/>
    </source>
</evidence>
<dbReference type="Proteomes" id="UP000583929">
    <property type="component" value="Unassembled WGS sequence"/>
</dbReference>
<sequence>MGSSSENDLRSHMMLPKMGMVRGPGGSFLVLDFEMMKKKFSLSSFSPLKNSSFVFYVLYEYNSGIRVRNSKEENSILSSCQDSSTIQTWIYLLQDLILRAFEESIEESEKENSTKKKEIDIMMKQAQP</sequence>
<dbReference type="AlphaFoldDB" id="A0A7J6EFS3"/>
<keyword evidence="3" id="KW-1185">Reference proteome</keyword>
<feature type="region of interest" description="Disordered" evidence="1">
    <location>
        <begin position="106"/>
        <end position="128"/>
    </location>
</feature>
<accession>A0A7J6EFS3</accession>
<proteinExistence type="predicted"/>
<reference evidence="2 3" key="1">
    <citation type="journal article" date="2020" name="bioRxiv">
        <title>Sequence and annotation of 42 cannabis genomes reveals extensive copy number variation in cannabinoid synthesis and pathogen resistance genes.</title>
        <authorList>
            <person name="Mckernan K.J."/>
            <person name="Helbert Y."/>
            <person name="Kane L.T."/>
            <person name="Ebling H."/>
            <person name="Zhang L."/>
            <person name="Liu B."/>
            <person name="Eaton Z."/>
            <person name="Mclaughlin S."/>
            <person name="Kingan S."/>
            <person name="Baybayan P."/>
            <person name="Concepcion G."/>
            <person name="Jordan M."/>
            <person name="Riva A."/>
            <person name="Barbazuk W."/>
            <person name="Harkins T."/>
        </authorList>
    </citation>
    <scope>NUCLEOTIDE SEQUENCE [LARGE SCALE GENOMIC DNA]</scope>
    <source>
        <strain evidence="3">cv. Jamaican Lion 4</strain>
        <tissue evidence="2">Leaf</tissue>
    </source>
</reference>
<comment type="caution">
    <text evidence="2">The sequence shown here is derived from an EMBL/GenBank/DDBJ whole genome shotgun (WGS) entry which is preliminary data.</text>
</comment>
<gene>
    <name evidence="2" type="ORF">G4B88_017333</name>
</gene>
<evidence type="ECO:0000256" key="1">
    <source>
        <dbReference type="SAM" id="MobiDB-lite"/>
    </source>
</evidence>
<dbReference type="EMBL" id="JAATIQ010000414">
    <property type="protein sequence ID" value="KAF4357156.1"/>
    <property type="molecule type" value="Genomic_DNA"/>
</dbReference>
<evidence type="ECO:0000313" key="3">
    <source>
        <dbReference type="Proteomes" id="UP000583929"/>
    </source>
</evidence>
<name>A0A7J6EFS3_CANSA</name>
<organism evidence="2 3">
    <name type="scientific">Cannabis sativa</name>
    <name type="common">Hemp</name>
    <name type="synonym">Marijuana</name>
    <dbReference type="NCBI Taxonomy" id="3483"/>
    <lineage>
        <taxon>Eukaryota</taxon>
        <taxon>Viridiplantae</taxon>
        <taxon>Streptophyta</taxon>
        <taxon>Embryophyta</taxon>
        <taxon>Tracheophyta</taxon>
        <taxon>Spermatophyta</taxon>
        <taxon>Magnoliopsida</taxon>
        <taxon>eudicotyledons</taxon>
        <taxon>Gunneridae</taxon>
        <taxon>Pentapetalae</taxon>
        <taxon>rosids</taxon>
        <taxon>fabids</taxon>
        <taxon>Rosales</taxon>
        <taxon>Cannabaceae</taxon>
        <taxon>Cannabis</taxon>
    </lineage>
</organism>
<feature type="compositionally biased region" description="Basic and acidic residues" evidence="1">
    <location>
        <begin position="110"/>
        <end position="121"/>
    </location>
</feature>
<protein>
    <submittedName>
        <fullName evidence="2">Uncharacterized protein</fullName>
    </submittedName>
</protein>